<organism evidence="2 3">
    <name type="scientific">Elsinoe australis</name>
    <dbReference type="NCBI Taxonomy" id="40998"/>
    <lineage>
        <taxon>Eukaryota</taxon>
        <taxon>Fungi</taxon>
        <taxon>Dikarya</taxon>
        <taxon>Ascomycota</taxon>
        <taxon>Pezizomycotina</taxon>
        <taxon>Dothideomycetes</taxon>
        <taxon>Dothideomycetidae</taxon>
        <taxon>Myriangiales</taxon>
        <taxon>Elsinoaceae</taxon>
        <taxon>Elsinoe</taxon>
    </lineage>
</organism>
<comment type="caution">
    <text evidence="2">The sequence shown here is derived from an EMBL/GenBank/DDBJ whole genome shotgun (WGS) entry which is preliminary data.</text>
</comment>
<evidence type="ECO:0000256" key="1">
    <source>
        <dbReference type="SAM" id="MobiDB-lite"/>
    </source>
</evidence>
<evidence type="ECO:0000313" key="2">
    <source>
        <dbReference type="EMBL" id="TKX22583.1"/>
    </source>
</evidence>
<sequence length="288" mass="31571">MSDLCYNCGSCHLPLPCNKPLVLCNLCHQLGHMNNFCHKGYQTVDPSYHFYALCHSCTLYHLPKPCQKSHPARCTTCNQSGHLPFYCPVAPAPRNTMIPMGHLLVTPAQLQDLQVGIADFVLEKMERGWGEEEVRRHVRELPADLERRGATVGTGPEGMGTGPEGMGTGMERTDSAVGLGGRARAGSLISVRSDDEGDRSRTVTPFELGDVGEVVSPVRGPGHPAMVARTEEREDRELGDLIDVELERDTRKRGRRGRKPVASVEQPQITVAQALERLGWTQAKDGAP</sequence>
<feature type="compositionally biased region" description="Gly residues" evidence="1">
    <location>
        <begin position="155"/>
        <end position="168"/>
    </location>
</feature>
<reference evidence="2 3" key="1">
    <citation type="submission" date="2018-02" db="EMBL/GenBank/DDBJ databases">
        <title>Draft genome sequences of Elsinoe sp., causing black scab on jojoba.</title>
        <authorList>
            <person name="Stodart B."/>
            <person name="Jeffress S."/>
            <person name="Ash G."/>
            <person name="Arun Chinnappa K."/>
        </authorList>
    </citation>
    <scope>NUCLEOTIDE SEQUENCE [LARGE SCALE GENOMIC DNA]</scope>
    <source>
        <strain evidence="2 3">Hillstone_2</strain>
    </source>
</reference>
<feature type="region of interest" description="Disordered" evidence="1">
    <location>
        <begin position="248"/>
        <end position="267"/>
    </location>
</feature>
<evidence type="ECO:0000313" key="3">
    <source>
        <dbReference type="Proteomes" id="UP000308133"/>
    </source>
</evidence>
<protein>
    <submittedName>
        <fullName evidence="2">Putative nucleic acid binding protein 17</fullName>
    </submittedName>
</protein>
<proteinExistence type="predicted"/>
<dbReference type="Proteomes" id="UP000308133">
    <property type="component" value="Unassembled WGS sequence"/>
</dbReference>
<name>A0A4U7AVS9_9PEZI</name>
<feature type="region of interest" description="Disordered" evidence="1">
    <location>
        <begin position="149"/>
        <end position="169"/>
    </location>
</feature>
<accession>A0A4U7AVS9</accession>
<dbReference type="EMBL" id="PTQR01000066">
    <property type="protein sequence ID" value="TKX22583.1"/>
    <property type="molecule type" value="Genomic_DNA"/>
</dbReference>
<dbReference type="AlphaFoldDB" id="A0A4U7AVS9"/>
<gene>
    <name evidence="2" type="ORF">C1H76_5366</name>
</gene>